<gene>
    <name evidence="4" type="ORF">FHP25_02275</name>
</gene>
<evidence type="ECO:0000313" key="4">
    <source>
        <dbReference type="EMBL" id="TXL81914.1"/>
    </source>
</evidence>
<keyword evidence="5" id="KW-1185">Reference proteome</keyword>
<evidence type="ECO:0000256" key="1">
    <source>
        <dbReference type="SAM" id="MobiDB-lite"/>
    </source>
</evidence>
<dbReference type="EMBL" id="VDUZ01000002">
    <property type="protein sequence ID" value="TXL81914.1"/>
    <property type="molecule type" value="Genomic_DNA"/>
</dbReference>
<feature type="domain" description="Trehalase-like N-terminal" evidence="3">
    <location>
        <begin position="2"/>
        <end position="204"/>
    </location>
</feature>
<dbReference type="InterPro" id="IPR012341">
    <property type="entry name" value="6hp_glycosidase-like_sf"/>
</dbReference>
<dbReference type="Proteomes" id="UP000321638">
    <property type="component" value="Unassembled WGS sequence"/>
</dbReference>
<name>A0A5C8PUZ1_9HYPH</name>
<sequence length="610" mass="67609">MALKIEDYALIGDGETAALVGRDGSIDWLCLPRFDSDACFAALLGTPDHGRWLLAPTQPARVSRRYRPDTLILETRFVTDTGVVTMLDFMPPRDPQAALIRIVIGEEGRVPIRTELVLRFGYGATVPWVTRMEDGTLRAVAGPDMALLRTPVALRGEGLRTVAEFLVTPGDTIPFVLTYCASHQSMSRPPVNPRSALATTEAFWRRWAAQCKPAGEWTDAVKRSLITLKALIYTPTGGIVAAPTTSLPERLGGARNWDYRYCWLRDATLTLLALMNAGYYDEAQAWRAWLLRAIAGVPAQTQIMYGVAGERRLTEWVVGWLPGYESSAPVRIGNAAHNQLQLDVYGEVMDALHQARRGGLDSGAAAWATQRALIEHLATIWDQPDAGVWEVRDATEHFTYSKVMAWVALDRAIKGAETFGLDAPLQRWRQLARTIHGDVCANGFDPQLGSFVRAYGTKELDASLLLLPAVGFLPPTDVRIRGTVDAIERHLLVDDFVLRYDTTASLDGLPPGEGVFLACSFWLADAYVLMNRHADARRLFDRLLSLRNDVGLLSEEYDVVRQRLVGNFPQAFSHIALVNTAYNLTQVQKPVEQRAQRDGKTADKAESQRV</sequence>
<proteinExistence type="predicted"/>
<organism evidence="4 5">
    <name type="scientific">Vineibacter terrae</name>
    <dbReference type="NCBI Taxonomy" id="2586908"/>
    <lineage>
        <taxon>Bacteria</taxon>
        <taxon>Pseudomonadati</taxon>
        <taxon>Pseudomonadota</taxon>
        <taxon>Alphaproteobacteria</taxon>
        <taxon>Hyphomicrobiales</taxon>
        <taxon>Vineibacter</taxon>
    </lineage>
</organism>
<dbReference type="Pfam" id="PF19291">
    <property type="entry name" value="TREH_N"/>
    <property type="match status" value="1"/>
</dbReference>
<dbReference type="GO" id="GO:0005975">
    <property type="term" value="P:carbohydrate metabolic process"/>
    <property type="evidence" value="ECO:0007669"/>
    <property type="project" value="InterPro"/>
</dbReference>
<comment type="caution">
    <text evidence="4">The sequence shown here is derived from an EMBL/GenBank/DDBJ whole genome shotgun (WGS) entry which is preliminary data.</text>
</comment>
<accession>A0A5C8PUZ1</accession>
<dbReference type="GO" id="GO:0004553">
    <property type="term" value="F:hydrolase activity, hydrolyzing O-glycosyl compounds"/>
    <property type="evidence" value="ECO:0007669"/>
    <property type="project" value="UniProtKB-ARBA"/>
</dbReference>
<feature type="region of interest" description="Disordered" evidence="1">
    <location>
        <begin position="591"/>
        <end position="610"/>
    </location>
</feature>
<dbReference type="Gene3D" id="1.50.10.10">
    <property type="match status" value="1"/>
</dbReference>
<dbReference type="SUPFAM" id="SSF48208">
    <property type="entry name" value="Six-hairpin glycosidases"/>
    <property type="match status" value="1"/>
</dbReference>
<evidence type="ECO:0000259" key="3">
    <source>
        <dbReference type="Pfam" id="PF19291"/>
    </source>
</evidence>
<protein>
    <submittedName>
        <fullName evidence="4">Glycoside hydrolase family 15 protein</fullName>
    </submittedName>
</protein>
<dbReference type="InterPro" id="IPR011613">
    <property type="entry name" value="GH15-like"/>
</dbReference>
<dbReference type="RefSeq" id="WP_147845269.1">
    <property type="nucleotide sequence ID" value="NZ_VDUZ01000002.1"/>
</dbReference>
<dbReference type="AlphaFoldDB" id="A0A5C8PUZ1"/>
<dbReference type="PANTHER" id="PTHR31616:SF0">
    <property type="entry name" value="GLUCAN 1,4-ALPHA-GLUCOSIDASE"/>
    <property type="match status" value="1"/>
</dbReference>
<dbReference type="PANTHER" id="PTHR31616">
    <property type="entry name" value="TREHALASE"/>
    <property type="match status" value="1"/>
</dbReference>
<keyword evidence="4" id="KW-0378">Hydrolase</keyword>
<reference evidence="4 5" key="1">
    <citation type="submission" date="2019-06" db="EMBL/GenBank/DDBJ databases">
        <title>New taxonomy in bacterial strain CC-CFT640, isolated from vineyard.</title>
        <authorList>
            <person name="Lin S.-Y."/>
            <person name="Tsai C.-F."/>
            <person name="Young C.-C."/>
        </authorList>
    </citation>
    <scope>NUCLEOTIDE SEQUENCE [LARGE SCALE GENOMIC DNA]</scope>
    <source>
        <strain evidence="4 5">CC-CFT640</strain>
    </source>
</reference>
<dbReference type="InterPro" id="IPR045582">
    <property type="entry name" value="Trehalase-like_N"/>
</dbReference>
<evidence type="ECO:0000259" key="2">
    <source>
        <dbReference type="Pfam" id="PF00723"/>
    </source>
</evidence>
<feature type="domain" description="GH15-like" evidence="2">
    <location>
        <begin position="219"/>
        <end position="581"/>
    </location>
</feature>
<dbReference type="Pfam" id="PF00723">
    <property type="entry name" value="Glyco_hydro_15"/>
    <property type="match status" value="1"/>
</dbReference>
<dbReference type="OrthoDB" id="3902805at2"/>
<dbReference type="InterPro" id="IPR008928">
    <property type="entry name" value="6-hairpin_glycosidase_sf"/>
</dbReference>
<evidence type="ECO:0000313" key="5">
    <source>
        <dbReference type="Proteomes" id="UP000321638"/>
    </source>
</evidence>